<feature type="compositionally biased region" description="Acidic residues" evidence="3">
    <location>
        <begin position="148"/>
        <end position="172"/>
    </location>
</feature>
<dbReference type="OMA" id="QSNWGGP"/>
<evidence type="ECO:0000256" key="3">
    <source>
        <dbReference type="SAM" id="MobiDB-lite"/>
    </source>
</evidence>
<comment type="caution">
    <text evidence="4">The sequence shown here is derived from an EMBL/GenBank/DDBJ whole genome shotgun (WGS) entry which is preliminary data.</text>
</comment>
<keyword evidence="2" id="KW-0698">rRNA processing</keyword>
<evidence type="ECO:0000313" key="5">
    <source>
        <dbReference type="Proteomes" id="UP000813423"/>
    </source>
</evidence>
<gene>
    <name evidence="4" type="ORF">KXV57_005458</name>
</gene>
<dbReference type="AlphaFoldDB" id="A0A8H4MWI5"/>
<feature type="region of interest" description="Disordered" evidence="3">
    <location>
        <begin position="145"/>
        <end position="202"/>
    </location>
</feature>
<evidence type="ECO:0000313" key="4">
    <source>
        <dbReference type="EMBL" id="KAH1906446.1"/>
    </source>
</evidence>
<dbReference type="Proteomes" id="UP000813423">
    <property type="component" value="Unassembled WGS sequence"/>
</dbReference>
<organism evidence="4 5">
    <name type="scientific">Aspergillus fumigatus</name>
    <name type="common">Neosartorya fumigata</name>
    <dbReference type="NCBI Taxonomy" id="746128"/>
    <lineage>
        <taxon>Eukaryota</taxon>
        <taxon>Fungi</taxon>
        <taxon>Dikarya</taxon>
        <taxon>Ascomycota</taxon>
        <taxon>Pezizomycotina</taxon>
        <taxon>Eurotiomycetes</taxon>
        <taxon>Eurotiomycetidae</taxon>
        <taxon>Eurotiales</taxon>
        <taxon>Aspergillaceae</taxon>
        <taxon>Aspergillus</taxon>
        <taxon>Aspergillus subgen. Fumigati</taxon>
    </lineage>
</organism>
<dbReference type="Pfam" id="PF10273">
    <property type="entry name" value="WGG"/>
    <property type="match status" value="1"/>
</dbReference>
<evidence type="ECO:0000256" key="2">
    <source>
        <dbReference type="ARBA" id="ARBA00022552"/>
    </source>
</evidence>
<evidence type="ECO:0000256" key="1">
    <source>
        <dbReference type="ARBA" id="ARBA00006524"/>
    </source>
</evidence>
<dbReference type="InterPro" id="IPR019398">
    <property type="entry name" value="Pre-rRNA_process_TSR2"/>
</dbReference>
<dbReference type="EMBL" id="JAIBSC010000037">
    <property type="protein sequence ID" value="KAH1906446.1"/>
    <property type="molecule type" value="Genomic_DNA"/>
</dbReference>
<proteinExistence type="inferred from homology"/>
<dbReference type="PANTHER" id="PTHR21250">
    <property type="entry name" value="PRE-RRNA-PROCESSING PROTEIN TSR2 HOMOLOG"/>
    <property type="match status" value="1"/>
</dbReference>
<protein>
    <recommendedName>
        <fullName evidence="6">Pre-rRNA processing protein</fullName>
    </recommendedName>
</protein>
<sequence length="202" mass="22421">MAQPTSSSNLSQAEQPTTASSYLDLGITLTINNWPALTMAVQSNWGGPTSADKRDWLCGAISDMINERPETDALDLEDVLIQVMNDEFDVVVDDDSAAPVAAQIMAIREQTARGEFGFVQELWEAWQRKAQQKGNNVAAAFKQVKAVDDEDTDEDTDEEDEVEEDEDVDMDEAPALVRAPRERVEPEVDEDGFTKVVGKKRR</sequence>
<dbReference type="GO" id="GO:0006364">
    <property type="term" value="P:rRNA processing"/>
    <property type="evidence" value="ECO:0007669"/>
    <property type="project" value="UniProtKB-KW"/>
</dbReference>
<name>A0A8H4MWI5_ASPFM</name>
<comment type="similarity">
    <text evidence="1">Belongs to the TSR2 family.</text>
</comment>
<evidence type="ECO:0008006" key="6">
    <source>
        <dbReference type="Google" id="ProtNLM"/>
    </source>
</evidence>
<accession>A0A8H4MWI5</accession>
<reference evidence="4" key="1">
    <citation type="submission" date="2021-08" db="EMBL/GenBank/DDBJ databases">
        <title>Global Aspergillus fumigatus from environmental and clinical sources.</title>
        <authorList>
            <person name="Barber A."/>
            <person name="Sae-Ong T."/>
        </authorList>
    </citation>
    <scope>NUCLEOTIDE SEQUENCE</scope>
    <source>
        <strain evidence="4">NRZ-2016-071</strain>
    </source>
</reference>